<dbReference type="PANTHER" id="PTHR11019:SF159">
    <property type="entry name" value="TRANSCRIPTIONAL REGULATOR-RELATED"/>
    <property type="match status" value="1"/>
</dbReference>
<dbReference type="InterPro" id="IPR003313">
    <property type="entry name" value="AraC-bd"/>
</dbReference>
<sequence length="278" mass="30867">MNQTFSDLDPDRYDGLPQAVVAMSRNYAQGHDSGVHRHRRAQLVYACSGVMRVETVEGNWVLPPQRALWVPPQTPHRVMIASDAEMRTIYVEPAATTGLPGHCTVLEVSPLLRELILALTALPIRLDEGSRGHLIAALSIAELRELPTAPLHLPMPHDARLVRLCDYVLARLDSDETLEHLADLAGASSRTLARRFRGETGLSFREWRQQARLIRALELLAQGEPLKRIAERLGYASQSAFSAMFHRTLGVEPSRYFAAIPTRPPGEAERLAGLLPRG</sequence>
<dbReference type="Pfam" id="PF12833">
    <property type="entry name" value="HTH_18"/>
    <property type="match status" value="1"/>
</dbReference>
<dbReference type="SMART" id="SM00342">
    <property type="entry name" value="HTH_ARAC"/>
    <property type="match status" value="1"/>
</dbReference>
<evidence type="ECO:0000313" key="5">
    <source>
        <dbReference type="EMBL" id="GHD58576.1"/>
    </source>
</evidence>
<keyword evidence="2" id="KW-0238">DNA-binding</keyword>
<evidence type="ECO:0000256" key="1">
    <source>
        <dbReference type="ARBA" id="ARBA00023015"/>
    </source>
</evidence>
<evidence type="ECO:0000259" key="4">
    <source>
        <dbReference type="PROSITE" id="PS01124"/>
    </source>
</evidence>
<dbReference type="InterPro" id="IPR014710">
    <property type="entry name" value="RmlC-like_jellyroll"/>
</dbReference>
<keyword evidence="6" id="KW-1185">Reference proteome</keyword>
<dbReference type="InterPro" id="IPR018060">
    <property type="entry name" value="HTH_AraC"/>
</dbReference>
<comment type="caution">
    <text evidence="5">The sequence shown here is derived from an EMBL/GenBank/DDBJ whole genome shotgun (WGS) entry which is preliminary data.</text>
</comment>
<dbReference type="PROSITE" id="PS01124">
    <property type="entry name" value="HTH_ARAC_FAMILY_2"/>
    <property type="match status" value="1"/>
</dbReference>
<evidence type="ECO:0000256" key="3">
    <source>
        <dbReference type="ARBA" id="ARBA00023163"/>
    </source>
</evidence>
<reference evidence="6" key="1">
    <citation type="journal article" date="2019" name="Int. J. Syst. Evol. Microbiol.">
        <title>The Global Catalogue of Microorganisms (GCM) 10K type strain sequencing project: providing services to taxonomists for standard genome sequencing and annotation.</title>
        <authorList>
            <consortium name="The Broad Institute Genomics Platform"/>
            <consortium name="The Broad Institute Genome Sequencing Center for Infectious Disease"/>
            <person name="Wu L."/>
            <person name="Ma J."/>
        </authorList>
    </citation>
    <scope>NUCLEOTIDE SEQUENCE [LARGE SCALE GENOMIC DNA]</scope>
    <source>
        <strain evidence="6">KCTC 23701</strain>
    </source>
</reference>
<accession>A0ABQ3GWJ0</accession>
<feature type="domain" description="HTH araC/xylS-type" evidence="4">
    <location>
        <begin position="162"/>
        <end position="259"/>
    </location>
</feature>
<evidence type="ECO:0000313" key="6">
    <source>
        <dbReference type="Proteomes" id="UP000604737"/>
    </source>
</evidence>
<dbReference type="SUPFAM" id="SSF46689">
    <property type="entry name" value="Homeodomain-like"/>
    <property type="match status" value="1"/>
</dbReference>
<dbReference type="PANTHER" id="PTHR11019">
    <property type="entry name" value="HTH-TYPE TRANSCRIPTIONAL REGULATOR NIMR"/>
    <property type="match status" value="1"/>
</dbReference>
<dbReference type="CDD" id="cd06124">
    <property type="entry name" value="cupin_NimR-like_N"/>
    <property type="match status" value="1"/>
</dbReference>
<name>A0ABQ3GWJ0_9NEIS</name>
<organism evidence="5 6">
    <name type="scientific">Jeongeupia chitinilytica</name>
    <dbReference type="NCBI Taxonomy" id="1041641"/>
    <lineage>
        <taxon>Bacteria</taxon>
        <taxon>Pseudomonadati</taxon>
        <taxon>Pseudomonadota</taxon>
        <taxon>Betaproteobacteria</taxon>
        <taxon>Neisseriales</taxon>
        <taxon>Chitinibacteraceae</taxon>
        <taxon>Jeongeupia</taxon>
    </lineage>
</organism>
<dbReference type="RefSeq" id="WP_229797423.1">
    <property type="nucleotide sequence ID" value="NZ_BMYO01000002.1"/>
</dbReference>
<dbReference type="InterPro" id="IPR009057">
    <property type="entry name" value="Homeodomain-like_sf"/>
</dbReference>
<gene>
    <name evidence="5" type="ORF">GCM10007350_08650</name>
</gene>
<dbReference type="Gene3D" id="1.10.10.60">
    <property type="entry name" value="Homeodomain-like"/>
    <property type="match status" value="1"/>
</dbReference>
<dbReference type="Pfam" id="PF02311">
    <property type="entry name" value="AraC_binding"/>
    <property type="match status" value="1"/>
</dbReference>
<keyword evidence="1" id="KW-0805">Transcription regulation</keyword>
<dbReference type="SUPFAM" id="SSF51182">
    <property type="entry name" value="RmlC-like cupins"/>
    <property type="match status" value="1"/>
</dbReference>
<dbReference type="Proteomes" id="UP000604737">
    <property type="component" value="Unassembled WGS sequence"/>
</dbReference>
<dbReference type="Gene3D" id="2.60.120.10">
    <property type="entry name" value="Jelly Rolls"/>
    <property type="match status" value="1"/>
</dbReference>
<keyword evidence="3" id="KW-0804">Transcription</keyword>
<proteinExistence type="predicted"/>
<dbReference type="InterPro" id="IPR011051">
    <property type="entry name" value="RmlC_Cupin_sf"/>
</dbReference>
<protein>
    <submittedName>
        <fullName evidence="5">Transcriptional regulator</fullName>
    </submittedName>
</protein>
<dbReference type="EMBL" id="BMYO01000002">
    <property type="protein sequence ID" value="GHD58576.1"/>
    <property type="molecule type" value="Genomic_DNA"/>
</dbReference>
<evidence type="ECO:0000256" key="2">
    <source>
        <dbReference type="ARBA" id="ARBA00023125"/>
    </source>
</evidence>